<gene>
    <name evidence="1" type="ORF">JF888_09445</name>
</gene>
<name>A0A934N798_9BACT</name>
<proteinExistence type="predicted"/>
<organism evidence="1 2">
    <name type="scientific">Candidatus Dormiibacter inghamiae</name>
    <dbReference type="NCBI Taxonomy" id="3127013"/>
    <lineage>
        <taxon>Bacteria</taxon>
        <taxon>Bacillati</taxon>
        <taxon>Candidatus Dormiibacterota</taxon>
        <taxon>Candidatus Dormibacteria</taxon>
        <taxon>Candidatus Dormibacterales</taxon>
        <taxon>Candidatus Dormibacteraceae</taxon>
        <taxon>Candidatus Dormiibacter</taxon>
    </lineage>
</organism>
<dbReference type="SUPFAM" id="SSF159245">
    <property type="entry name" value="AttH-like"/>
    <property type="match status" value="1"/>
</dbReference>
<dbReference type="Gene3D" id="2.40.370.10">
    <property type="entry name" value="AttH-like domain"/>
    <property type="match status" value="1"/>
</dbReference>
<comment type="caution">
    <text evidence="1">The sequence shown here is derived from an EMBL/GenBank/DDBJ whole genome shotgun (WGS) entry which is preliminary data.</text>
</comment>
<evidence type="ECO:0000313" key="1">
    <source>
        <dbReference type="EMBL" id="MBJ7603395.1"/>
    </source>
</evidence>
<accession>A0A934N798</accession>
<protein>
    <recommendedName>
        <fullName evidence="3">Carotenoid 1,2-hydratase</fullName>
    </recommendedName>
</protein>
<sequence length="334" mass="36661">MILGECLRPPSALEPEAYAYKDWLHLCVFDPQSMVMGIVNVALQGAPADDRARASGLALFHRPDGGWFGNLEVCGLPRAQVGVSSIALEQVAIAVDPRSGMVSASVRQPDDQLALQLTAQPAGPALLVDRKMPLRAGWISWYAVPRLTLRGEVRIGAERLGLENAQAYHDHNWGRWLWGQDVAWEWGCFRAAGSGPSFVFWRICDRDHRRFGSPMLSIVIGSDRRSFQGAAVSAHCPTQPPSFRLRRLPGAMAALHQDHVRPRLPNVLRIEARDGLGHVALEFRPRAGAQLITAEPTTRGYGFIHELVGEFQSEGNVDGRGFAASGLGIFEYVT</sequence>
<dbReference type="InterPro" id="IPR023374">
    <property type="entry name" value="AttH-like_dom_sf"/>
</dbReference>
<dbReference type="RefSeq" id="WP_338179348.1">
    <property type="nucleotide sequence ID" value="NZ_JAEKNQ010000036.1"/>
</dbReference>
<dbReference type="Proteomes" id="UP000620075">
    <property type="component" value="Unassembled WGS sequence"/>
</dbReference>
<dbReference type="EMBL" id="JAEKNQ010000036">
    <property type="protein sequence ID" value="MBJ7603395.1"/>
    <property type="molecule type" value="Genomic_DNA"/>
</dbReference>
<evidence type="ECO:0008006" key="3">
    <source>
        <dbReference type="Google" id="ProtNLM"/>
    </source>
</evidence>
<dbReference type="AlphaFoldDB" id="A0A934N798"/>
<reference evidence="1 2" key="1">
    <citation type="submission" date="2020-10" db="EMBL/GenBank/DDBJ databases">
        <title>Ca. Dormibacterota MAGs.</title>
        <authorList>
            <person name="Montgomery K."/>
        </authorList>
    </citation>
    <scope>NUCLEOTIDE SEQUENCE [LARGE SCALE GENOMIC DNA]</scope>
    <source>
        <strain evidence="1">SC8811_S16_3</strain>
    </source>
</reference>
<evidence type="ECO:0000313" key="2">
    <source>
        <dbReference type="Proteomes" id="UP000620075"/>
    </source>
</evidence>